<keyword evidence="2" id="KW-1185">Reference proteome</keyword>
<protein>
    <submittedName>
        <fullName evidence="1">Uncharacterized protein</fullName>
    </submittedName>
</protein>
<sequence>MLNSPRILMTMVSDTLLTQVMRMVVEKQNSKAIRYDHEVLTSTSIQFGTPFNTSLSMICDGLAFYRLPESTESAINAFAAKHRIPMEVTSSSEHVEYSLRLSLSMFATEYNTNNQHVTLYHLLLMDFAAILRHRRFLGFEQKHLLGITGCYTRRAIAYYLTFYLYAG</sequence>
<organism evidence="1 2">
    <name type="scientific">Guyanagaster necrorhizus</name>
    <dbReference type="NCBI Taxonomy" id="856835"/>
    <lineage>
        <taxon>Eukaryota</taxon>
        <taxon>Fungi</taxon>
        <taxon>Dikarya</taxon>
        <taxon>Basidiomycota</taxon>
        <taxon>Agaricomycotina</taxon>
        <taxon>Agaricomycetes</taxon>
        <taxon>Agaricomycetidae</taxon>
        <taxon>Agaricales</taxon>
        <taxon>Marasmiineae</taxon>
        <taxon>Physalacriaceae</taxon>
        <taxon>Guyanagaster</taxon>
    </lineage>
</organism>
<dbReference type="AlphaFoldDB" id="A0A9P8B0G2"/>
<evidence type="ECO:0000313" key="1">
    <source>
        <dbReference type="EMBL" id="KAG7453067.1"/>
    </source>
</evidence>
<dbReference type="Proteomes" id="UP000812287">
    <property type="component" value="Unassembled WGS sequence"/>
</dbReference>
<accession>A0A9P8B0G2</accession>
<dbReference type="RefSeq" id="XP_043046567.1">
    <property type="nucleotide sequence ID" value="XM_043180948.1"/>
</dbReference>
<dbReference type="EMBL" id="MU250523">
    <property type="protein sequence ID" value="KAG7453067.1"/>
    <property type="molecule type" value="Genomic_DNA"/>
</dbReference>
<evidence type="ECO:0000313" key="2">
    <source>
        <dbReference type="Proteomes" id="UP000812287"/>
    </source>
</evidence>
<proteinExistence type="predicted"/>
<dbReference type="OrthoDB" id="2863806at2759"/>
<comment type="caution">
    <text evidence="1">The sequence shown here is derived from an EMBL/GenBank/DDBJ whole genome shotgun (WGS) entry which is preliminary data.</text>
</comment>
<name>A0A9P8B0G2_9AGAR</name>
<dbReference type="GeneID" id="66103244"/>
<gene>
    <name evidence="1" type="ORF">BT62DRAFT_45224</name>
</gene>
<reference evidence="1" key="1">
    <citation type="submission" date="2020-11" db="EMBL/GenBank/DDBJ databases">
        <title>Adaptations for nitrogen fixation in a non-lichenized fungal sporocarp promotes dispersal by wood-feeding termites.</title>
        <authorList>
            <consortium name="DOE Joint Genome Institute"/>
            <person name="Koch R.A."/>
            <person name="Yoon G."/>
            <person name="Arayal U."/>
            <person name="Lail K."/>
            <person name="Amirebrahimi M."/>
            <person name="Labutti K."/>
            <person name="Lipzen A."/>
            <person name="Riley R."/>
            <person name="Barry K."/>
            <person name="Henrissat B."/>
            <person name="Grigoriev I.V."/>
            <person name="Herr J.R."/>
            <person name="Aime M.C."/>
        </authorList>
    </citation>
    <scope>NUCLEOTIDE SEQUENCE</scope>
    <source>
        <strain evidence="1">MCA 3950</strain>
    </source>
</reference>